<reference evidence="2" key="1">
    <citation type="submission" date="2021-03" db="EMBL/GenBank/DDBJ databases">
        <title>Draft genome sequence of rust myrtle Austropuccinia psidii MF-1, a brazilian biotype.</title>
        <authorList>
            <person name="Quecine M.C."/>
            <person name="Pachon D.M.R."/>
            <person name="Bonatelli M.L."/>
            <person name="Correr F.H."/>
            <person name="Franceschini L.M."/>
            <person name="Leite T.F."/>
            <person name="Margarido G.R.A."/>
            <person name="Almeida C.A."/>
            <person name="Ferrarezi J.A."/>
            <person name="Labate C.A."/>
        </authorList>
    </citation>
    <scope>NUCLEOTIDE SEQUENCE</scope>
    <source>
        <strain evidence="2">MF-1</strain>
    </source>
</reference>
<dbReference type="AlphaFoldDB" id="A0A9Q3PM23"/>
<dbReference type="Proteomes" id="UP000765509">
    <property type="component" value="Unassembled WGS sequence"/>
</dbReference>
<gene>
    <name evidence="2" type="ORF">O181_105191</name>
</gene>
<name>A0A9Q3PM23_9BASI</name>
<protein>
    <submittedName>
        <fullName evidence="2">Uncharacterized protein</fullName>
    </submittedName>
</protein>
<feature type="region of interest" description="Disordered" evidence="1">
    <location>
        <begin position="71"/>
        <end position="141"/>
    </location>
</feature>
<keyword evidence="3" id="KW-1185">Reference proteome</keyword>
<evidence type="ECO:0000256" key="1">
    <source>
        <dbReference type="SAM" id="MobiDB-lite"/>
    </source>
</evidence>
<evidence type="ECO:0000313" key="3">
    <source>
        <dbReference type="Proteomes" id="UP000765509"/>
    </source>
</evidence>
<proteinExistence type="predicted"/>
<organism evidence="2 3">
    <name type="scientific">Austropuccinia psidii MF-1</name>
    <dbReference type="NCBI Taxonomy" id="1389203"/>
    <lineage>
        <taxon>Eukaryota</taxon>
        <taxon>Fungi</taxon>
        <taxon>Dikarya</taxon>
        <taxon>Basidiomycota</taxon>
        <taxon>Pucciniomycotina</taxon>
        <taxon>Pucciniomycetes</taxon>
        <taxon>Pucciniales</taxon>
        <taxon>Sphaerophragmiaceae</taxon>
        <taxon>Austropuccinia</taxon>
    </lineage>
</organism>
<feature type="compositionally biased region" description="Polar residues" evidence="1">
    <location>
        <begin position="102"/>
        <end position="127"/>
    </location>
</feature>
<dbReference type="EMBL" id="AVOT02077503">
    <property type="protein sequence ID" value="MBW0565476.1"/>
    <property type="molecule type" value="Genomic_DNA"/>
</dbReference>
<comment type="caution">
    <text evidence="2">The sequence shown here is derived from an EMBL/GenBank/DDBJ whole genome shotgun (WGS) entry which is preliminary data.</text>
</comment>
<feature type="compositionally biased region" description="Basic and acidic residues" evidence="1">
    <location>
        <begin position="75"/>
        <end position="86"/>
    </location>
</feature>
<feature type="compositionally biased region" description="Basic and acidic residues" evidence="1">
    <location>
        <begin position="128"/>
        <end position="140"/>
    </location>
</feature>
<evidence type="ECO:0000313" key="2">
    <source>
        <dbReference type="EMBL" id="MBW0565476.1"/>
    </source>
</evidence>
<accession>A0A9Q3PM23</accession>
<sequence>MDLDKDIQVINSKDKIFSPEERHKWKMQELPPVPKDNNRNILVSIKELVYGRKEAGVGTSAKSLNRCNELLSSSEEVHGPRKDRGSFEGLGPEEGVGPRKGQQPSGSFPSLHNQKSTLTSAKQGQANTKDKSEGQEKGRAQVEQALPTEIQNSQEREDSHGKCVQYGKNSDGIQKQGGGMNEPIIFKEIDLVNLVNHFETCNKETLAKLSNSGYIQKNMGREILQVEESQKTIIGLESVNKDNILSLTQICARIESKATLLH</sequence>